<evidence type="ECO:0000313" key="5">
    <source>
        <dbReference type="Proteomes" id="UP000030016"/>
    </source>
</evidence>
<evidence type="ECO:0008006" key="6">
    <source>
        <dbReference type="Google" id="ProtNLM"/>
    </source>
</evidence>
<name>A0AA88ZXS9_CLONO</name>
<dbReference type="Proteomes" id="UP000030016">
    <property type="component" value="Unassembled WGS sequence"/>
</dbReference>
<dbReference type="PANTHER" id="PTHR36108">
    <property type="entry name" value="COLOSSIN-B-RELATED"/>
    <property type="match status" value="1"/>
</dbReference>
<evidence type="ECO:0000256" key="1">
    <source>
        <dbReference type="ARBA" id="ARBA00007257"/>
    </source>
</evidence>
<proteinExistence type="inferred from homology"/>
<dbReference type="AlphaFoldDB" id="A0AA88ZXS9"/>
<keyword evidence="2" id="KW-0964">Secreted</keyword>
<gene>
    <name evidence="4" type="ORF">Z969_00700</name>
</gene>
<evidence type="ECO:0000256" key="3">
    <source>
        <dbReference type="ARBA" id="ARBA00022729"/>
    </source>
</evidence>
<protein>
    <recommendedName>
        <fullName evidence="6">Collagen-binding protein</fullName>
    </recommendedName>
</protein>
<dbReference type="RefSeq" id="WP_039248001.1">
    <property type="nucleotide sequence ID" value="NZ_JDRX01000001.1"/>
</dbReference>
<evidence type="ECO:0000313" key="4">
    <source>
        <dbReference type="EMBL" id="KGN03521.1"/>
    </source>
</evidence>
<comment type="similarity">
    <text evidence="1">Belongs to the serine-aspartate repeat-containing protein (SDr) family.</text>
</comment>
<evidence type="ECO:0000256" key="2">
    <source>
        <dbReference type="ARBA" id="ARBA00022525"/>
    </source>
</evidence>
<sequence>MALTQYQYILGQSASETITQPGEEGDINLSLQPNANNETGGNISGTVTNASGDPVDNAYIKLMSTNYKPVMHTMSNSKGMYSFNNVPAGSYTIFCIAPGMSLDEGQPITVDNYGNYIRDFTLNQDPNALDSIIVGDLTNAENNQPINGASVFLYSISGIGTQSLLASTYSNQYGQYAFCEVPNGNYNIVITAENYETLTVPIAVTKGGSINELNEALKPSSSSGQPEGTPGTLLGTISGIIKDINNNNTGISGANVVLYSVSSDGTQTPIASTTTNTNGLYLFTGIKPGTYFIEATALKTL</sequence>
<dbReference type="SUPFAM" id="SSF117074">
    <property type="entry name" value="Hypothetical protein PA1324"/>
    <property type="match status" value="1"/>
</dbReference>
<reference evidence="4 5" key="1">
    <citation type="submission" date="2014-01" db="EMBL/GenBank/DDBJ databases">
        <title>Plasmidome dynamics in the species complex Clostridium novyi sensu lato converts strains of independent lineages into distinctly different pathogens.</title>
        <authorList>
            <person name="Skarin H."/>
            <person name="Segerman B."/>
        </authorList>
    </citation>
    <scope>NUCLEOTIDE SEQUENCE [LARGE SCALE GENOMIC DNA]</scope>
    <source>
        <strain evidence="4 5">4570</strain>
    </source>
</reference>
<accession>A0AA88ZXS9</accession>
<dbReference type="EMBL" id="JDRX01000001">
    <property type="protein sequence ID" value="KGN03521.1"/>
    <property type="molecule type" value="Genomic_DNA"/>
</dbReference>
<dbReference type="PANTHER" id="PTHR36108:SF13">
    <property type="entry name" value="COLOSSIN-B-RELATED"/>
    <property type="match status" value="1"/>
</dbReference>
<organism evidence="4 5">
    <name type="scientific">Clostridium novyi A str. 4570</name>
    <dbReference type="NCBI Taxonomy" id="1444290"/>
    <lineage>
        <taxon>Bacteria</taxon>
        <taxon>Bacillati</taxon>
        <taxon>Bacillota</taxon>
        <taxon>Clostridia</taxon>
        <taxon>Eubacteriales</taxon>
        <taxon>Clostridiaceae</taxon>
        <taxon>Clostridium</taxon>
    </lineage>
</organism>
<dbReference type="Pfam" id="PF13620">
    <property type="entry name" value="CarboxypepD_reg"/>
    <property type="match status" value="3"/>
</dbReference>
<dbReference type="Gene3D" id="2.60.40.1120">
    <property type="entry name" value="Carboxypeptidase-like, regulatory domain"/>
    <property type="match status" value="2"/>
</dbReference>
<dbReference type="InterPro" id="IPR013783">
    <property type="entry name" value="Ig-like_fold"/>
</dbReference>
<comment type="caution">
    <text evidence="4">The sequence shown here is derived from an EMBL/GenBank/DDBJ whole genome shotgun (WGS) entry which is preliminary data.</text>
</comment>
<keyword evidence="3" id="KW-0732">Signal</keyword>
<dbReference type="Gene3D" id="2.60.40.10">
    <property type="entry name" value="Immunoglobulins"/>
    <property type="match status" value="1"/>
</dbReference>
<dbReference type="SUPFAM" id="SSF49464">
    <property type="entry name" value="Carboxypeptidase regulatory domain-like"/>
    <property type="match status" value="2"/>
</dbReference>
<dbReference type="InterPro" id="IPR008969">
    <property type="entry name" value="CarboxyPept-like_regulatory"/>
</dbReference>